<name>A0ABW0HMB4_9BACL</name>
<evidence type="ECO:0000313" key="2">
    <source>
        <dbReference type="Proteomes" id="UP001596113"/>
    </source>
</evidence>
<accession>A0ABW0HMB4</accession>
<dbReference type="EMBL" id="JBHSMI010000012">
    <property type="protein sequence ID" value="MFC5402370.1"/>
    <property type="molecule type" value="Genomic_DNA"/>
</dbReference>
<proteinExistence type="predicted"/>
<keyword evidence="2" id="KW-1185">Reference proteome</keyword>
<dbReference type="RefSeq" id="WP_378130756.1">
    <property type="nucleotide sequence ID" value="NZ_JBHSMI010000012.1"/>
</dbReference>
<evidence type="ECO:0000313" key="1">
    <source>
        <dbReference type="EMBL" id="MFC5402370.1"/>
    </source>
</evidence>
<gene>
    <name evidence="1" type="ORF">ACFPOF_06435</name>
</gene>
<organism evidence="1 2">
    <name type="scientific">Cohnella soli</name>
    <dbReference type="NCBI Taxonomy" id="425005"/>
    <lineage>
        <taxon>Bacteria</taxon>
        <taxon>Bacillati</taxon>
        <taxon>Bacillota</taxon>
        <taxon>Bacilli</taxon>
        <taxon>Bacillales</taxon>
        <taxon>Paenibacillaceae</taxon>
        <taxon>Cohnella</taxon>
    </lineage>
</organism>
<sequence>MSIYSSTLSRKFEQLRRDNTLIHLDIVKSRGQFFKLAARVISVNTENNTMLLYDVDGKKVENIHFSEIDDYTHDAAPPQPPADLIEINLEKS</sequence>
<comment type="caution">
    <text evidence="1">The sequence shown here is derived from an EMBL/GenBank/DDBJ whole genome shotgun (WGS) entry which is preliminary data.</text>
</comment>
<dbReference type="Proteomes" id="UP001596113">
    <property type="component" value="Unassembled WGS sequence"/>
</dbReference>
<protein>
    <submittedName>
        <fullName evidence="1">Uncharacterized protein</fullName>
    </submittedName>
</protein>
<reference evidence="2" key="1">
    <citation type="journal article" date="2019" name="Int. J. Syst. Evol. Microbiol.">
        <title>The Global Catalogue of Microorganisms (GCM) 10K type strain sequencing project: providing services to taxonomists for standard genome sequencing and annotation.</title>
        <authorList>
            <consortium name="The Broad Institute Genomics Platform"/>
            <consortium name="The Broad Institute Genome Sequencing Center for Infectious Disease"/>
            <person name="Wu L."/>
            <person name="Ma J."/>
        </authorList>
    </citation>
    <scope>NUCLEOTIDE SEQUENCE [LARGE SCALE GENOMIC DNA]</scope>
    <source>
        <strain evidence="2">CGMCC 1.18575</strain>
    </source>
</reference>